<organism evidence="1 2">
    <name type="scientific">Klebsiella phage vB_KpnP_KpV74</name>
    <name type="common">Bacteriophage vB_KpnP_KpV74</name>
    <dbReference type="NCBI Taxonomy" id="1933773"/>
    <lineage>
        <taxon>Viruses</taxon>
        <taxon>Duplodnaviria</taxon>
        <taxon>Heunggongvirae</taxon>
        <taxon>Uroviricota</taxon>
        <taxon>Caudoviricetes</taxon>
        <taxon>Autographivirales</taxon>
        <taxon>Autoscriptoviridae</taxon>
        <taxon>Slopekvirinae</taxon>
        <taxon>Drulisvirus</taxon>
        <taxon>Drulisvirus KpV74</taxon>
    </lineage>
</organism>
<keyword evidence="2" id="KW-1185">Reference proteome</keyword>
<dbReference type="EMBL" id="KY385423">
    <property type="protein sequence ID" value="APZ82724.1"/>
    <property type="molecule type" value="Genomic_DNA"/>
</dbReference>
<reference evidence="1" key="1">
    <citation type="submission" date="2016-12" db="EMBL/GenBank/DDBJ databases">
        <title>Complete genome sequence of Klebsiella pneumoniae bacteriophage vB_KpnP_KpV74.</title>
        <authorList>
            <person name="Komisarova E.V."/>
            <person name="Krasilnikova V.M."/>
            <person name="Kislichkina A.A."/>
            <person name="Volozhantsev N.V."/>
        </authorList>
    </citation>
    <scope>NUCLEOTIDE SEQUENCE [LARGE SCALE GENOMIC DNA]</scope>
</reference>
<protein>
    <submittedName>
        <fullName evidence="1">Uncharacterized protein</fullName>
    </submittedName>
</protein>
<accession>A0A1P8VW45</accession>
<proteinExistence type="predicted"/>
<evidence type="ECO:0000313" key="2">
    <source>
        <dbReference type="Proteomes" id="UP000226096"/>
    </source>
</evidence>
<evidence type="ECO:0000313" key="1">
    <source>
        <dbReference type="EMBL" id="APZ82724.1"/>
    </source>
</evidence>
<sequence length="65" mass="7546">MSRIIKYEAPKRIVVGIPFTWRLCNAWAIKVEDGDSYYLSNGSKVLESEEEILPDILYANRIEIQ</sequence>
<organismHost>
    <name type="scientific">Klebsiella pneumoniae</name>
    <dbReference type="NCBI Taxonomy" id="573"/>
</organismHost>
<dbReference type="Proteomes" id="UP000226096">
    <property type="component" value="Segment"/>
</dbReference>
<gene>
    <name evidence="1" type="ORF">kpv74_12</name>
</gene>
<name>A0A1P8VW45_BPK74</name>